<feature type="non-terminal residue" evidence="2">
    <location>
        <position position="1"/>
    </location>
</feature>
<dbReference type="PATRIC" id="fig|1389415.4.peg.4890"/>
<feature type="transmembrane region" description="Helical" evidence="1">
    <location>
        <begin position="27"/>
        <end position="44"/>
    </location>
</feature>
<dbReference type="Proteomes" id="UP000017133">
    <property type="component" value="Unassembled WGS sequence"/>
</dbReference>
<evidence type="ECO:0000313" key="2">
    <source>
        <dbReference type="EMBL" id="ERT10490.1"/>
    </source>
</evidence>
<evidence type="ECO:0000256" key="1">
    <source>
        <dbReference type="SAM" id="Phobius"/>
    </source>
</evidence>
<sequence>HLVENAFARIKHFRAIATRYDKLERNYASMLALAFIIIWLPMWAE</sequence>
<name>U7QTT6_PHOTE</name>
<evidence type="ECO:0000313" key="3">
    <source>
        <dbReference type="Proteomes" id="UP000017133"/>
    </source>
</evidence>
<keyword evidence="1" id="KW-0812">Transmembrane</keyword>
<protein>
    <submittedName>
        <fullName evidence="2">Transposase</fullName>
    </submittedName>
</protein>
<accession>U7QTT6</accession>
<dbReference type="EMBL" id="AXDT01000313">
    <property type="protein sequence ID" value="ERT10490.1"/>
    <property type="molecule type" value="Genomic_DNA"/>
</dbReference>
<reference evidence="2 3" key="1">
    <citation type="submission" date="2013-10" db="EMBL/GenBank/DDBJ databases">
        <title>Whole Genome Shotgun Sequence of Photorhabdus temperata J3.</title>
        <authorList>
            <person name="Park G.-S."/>
            <person name="Hong S.-J."/>
            <person name="Shin J.-H."/>
        </authorList>
    </citation>
    <scope>NUCLEOTIDE SEQUENCE [LARGE SCALE GENOMIC DNA]</scope>
    <source>
        <strain evidence="2 3">J3</strain>
    </source>
</reference>
<keyword evidence="3" id="KW-1185">Reference proteome</keyword>
<gene>
    <name evidence="2" type="ORF">O185_24580</name>
</gene>
<keyword evidence="1" id="KW-0472">Membrane</keyword>
<dbReference type="AlphaFoldDB" id="U7QTT6"/>
<proteinExistence type="predicted"/>
<comment type="caution">
    <text evidence="2">The sequence shown here is derived from an EMBL/GenBank/DDBJ whole genome shotgun (WGS) entry which is preliminary data.</text>
</comment>
<organism evidence="2 3">
    <name type="scientific">Photorhabdus temperata J3</name>
    <dbReference type="NCBI Taxonomy" id="1389415"/>
    <lineage>
        <taxon>Bacteria</taxon>
        <taxon>Pseudomonadati</taxon>
        <taxon>Pseudomonadota</taxon>
        <taxon>Gammaproteobacteria</taxon>
        <taxon>Enterobacterales</taxon>
        <taxon>Morganellaceae</taxon>
        <taxon>Photorhabdus</taxon>
    </lineage>
</organism>
<keyword evidence="1" id="KW-1133">Transmembrane helix</keyword>